<reference evidence="4" key="1">
    <citation type="submission" date="2012-07" db="EMBL/GenBank/DDBJ databases">
        <title>Genome of the Chinese tree shrew, a rising model animal genetically related to primates.</title>
        <authorList>
            <person name="Zhang G."/>
            <person name="Fan Y."/>
            <person name="Yao Y."/>
            <person name="Huang Z."/>
        </authorList>
    </citation>
    <scope>NUCLEOTIDE SEQUENCE [LARGE SCALE GENOMIC DNA]</scope>
</reference>
<evidence type="ECO:0000313" key="3">
    <source>
        <dbReference type="EMBL" id="ELW60760.1"/>
    </source>
</evidence>
<dbReference type="Proteomes" id="UP000011518">
    <property type="component" value="Unassembled WGS sequence"/>
</dbReference>
<proteinExistence type="predicted"/>
<dbReference type="AlphaFoldDB" id="L9KD22"/>
<dbReference type="GO" id="GO:0006417">
    <property type="term" value="P:regulation of translation"/>
    <property type="evidence" value="ECO:0007669"/>
    <property type="project" value="UniProtKB-KW"/>
</dbReference>
<protein>
    <submittedName>
        <fullName evidence="3">Basic leucine zipper and W2 domain-containing protein 2</fullName>
    </submittedName>
</protein>
<dbReference type="GO" id="GO:0016020">
    <property type="term" value="C:membrane"/>
    <property type="evidence" value="ECO:0007669"/>
    <property type="project" value="TreeGrafter"/>
</dbReference>
<reference evidence="4" key="2">
    <citation type="journal article" date="2013" name="Nat. Commun.">
        <title>Genome of the Chinese tree shrew.</title>
        <authorList>
            <person name="Fan Y."/>
            <person name="Huang Z.Y."/>
            <person name="Cao C.C."/>
            <person name="Chen C.S."/>
            <person name="Chen Y.X."/>
            <person name="Fan D.D."/>
            <person name="He J."/>
            <person name="Hou H.L."/>
            <person name="Hu L."/>
            <person name="Hu X.T."/>
            <person name="Jiang X.T."/>
            <person name="Lai R."/>
            <person name="Lang Y.S."/>
            <person name="Liang B."/>
            <person name="Liao S.G."/>
            <person name="Mu D."/>
            <person name="Ma Y.Y."/>
            <person name="Niu Y.Y."/>
            <person name="Sun X.Q."/>
            <person name="Xia J.Q."/>
            <person name="Xiao J."/>
            <person name="Xiong Z.Q."/>
            <person name="Xu L."/>
            <person name="Yang L."/>
            <person name="Zhang Y."/>
            <person name="Zhao W."/>
            <person name="Zhao X.D."/>
            <person name="Zheng Y.T."/>
            <person name="Zhou J.M."/>
            <person name="Zhu Y.B."/>
            <person name="Zhang G.J."/>
            <person name="Wang J."/>
            <person name="Yao Y.G."/>
        </authorList>
    </citation>
    <scope>NUCLEOTIDE SEQUENCE [LARGE SCALE GENOMIC DNA]</scope>
</reference>
<organism evidence="3 4">
    <name type="scientific">Tupaia chinensis</name>
    <name type="common">Chinese tree shrew</name>
    <name type="synonym">Tupaia belangeri chinensis</name>
    <dbReference type="NCBI Taxonomy" id="246437"/>
    <lineage>
        <taxon>Eukaryota</taxon>
        <taxon>Metazoa</taxon>
        <taxon>Chordata</taxon>
        <taxon>Craniata</taxon>
        <taxon>Vertebrata</taxon>
        <taxon>Euteleostomi</taxon>
        <taxon>Mammalia</taxon>
        <taxon>Eutheria</taxon>
        <taxon>Euarchontoglires</taxon>
        <taxon>Scandentia</taxon>
        <taxon>Tupaiidae</taxon>
        <taxon>Tupaia</taxon>
    </lineage>
</organism>
<name>L9KD22_TUPCH</name>
<dbReference type="PANTHER" id="PTHR14208">
    <property type="entry name" value="BASIC LEUCINE ZIPPER AND W2 DOMAIN-CONTAINING PROTEIN"/>
    <property type="match status" value="1"/>
</dbReference>
<evidence type="ECO:0000256" key="1">
    <source>
        <dbReference type="ARBA" id="ARBA00022845"/>
    </source>
</evidence>
<accession>L9KD22</accession>
<dbReference type="InterPro" id="IPR057397">
    <property type="entry name" value="HEAT_5MP1_2"/>
</dbReference>
<dbReference type="InterPro" id="IPR051245">
    <property type="entry name" value="eIF5-mimic_regulator"/>
</dbReference>
<gene>
    <name evidence="3" type="ORF">TREES_T100019534</name>
</gene>
<dbReference type="InParanoid" id="L9KD22"/>
<dbReference type="Pfam" id="PF25504">
    <property type="entry name" value="HEAT_5MP1_2"/>
    <property type="match status" value="1"/>
</dbReference>
<keyword evidence="4" id="KW-1185">Reference proteome</keyword>
<sequence>MFSFWKTVRLCLRHHPRNRCSNCCRPQLRGVATSSNRSFINKPVLPGQWFEIQKRDEKKGKFEPTVFRNTLVQGLNEAGDDLETVAKVLDSGSRLNYSHWQCVYPGQNTTEDGDKTRMTNHCMFSANEDHETIGNYAQVFNKLIRKYKYLEKAFEDEMKKLLLLLTAFSETEQTKLAMLSGILLGNGALPATILTSLFMGNLVKEVMAEKDANSVTSSLRKVVLDERLLELFAVKRRSVDHFAEYFTDTGLKELSG</sequence>
<dbReference type="EMBL" id="KB320884">
    <property type="protein sequence ID" value="ELW60760.1"/>
    <property type="molecule type" value="Genomic_DNA"/>
</dbReference>
<feature type="domain" description="5MP1/2-like HEAT" evidence="2">
    <location>
        <begin position="54"/>
        <end position="254"/>
    </location>
</feature>
<dbReference type="PANTHER" id="PTHR14208:SF7">
    <property type="entry name" value="EIF5-MIMIC PROTEIN 1"/>
    <property type="match status" value="1"/>
</dbReference>
<dbReference type="GO" id="GO:0005737">
    <property type="term" value="C:cytoplasm"/>
    <property type="evidence" value="ECO:0007669"/>
    <property type="project" value="TreeGrafter"/>
</dbReference>
<keyword evidence="1" id="KW-0810">Translation regulation</keyword>
<evidence type="ECO:0000259" key="2">
    <source>
        <dbReference type="Pfam" id="PF25504"/>
    </source>
</evidence>
<evidence type="ECO:0000313" key="4">
    <source>
        <dbReference type="Proteomes" id="UP000011518"/>
    </source>
</evidence>